<organism evidence="2 3">
    <name type="scientific">Ceriporiopsis subvermispora (strain B)</name>
    <name type="common">White-rot fungus</name>
    <name type="synonym">Gelatoporia subvermispora</name>
    <dbReference type="NCBI Taxonomy" id="914234"/>
    <lineage>
        <taxon>Eukaryota</taxon>
        <taxon>Fungi</taxon>
        <taxon>Dikarya</taxon>
        <taxon>Basidiomycota</taxon>
        <taxon>Agaricomycotina</taxon>
        <taxon>Agaricomycetes</taxon>
        <taxon>Polyporales</taxon>
        <taxon>Gelatoporiaceae</taxon>
        <taxon>Gelatoporia</taxon>
    </lineage>
</organism>
<sequence>MDNNYDQQNQNQGADQSGGQQQQGQGQSTEKQDWLDKGLQGASKKAGYNLSSQNADKVGDFANKEAKQHEGHNIPGVQ</sequence>
<dbReference type="OrthoDB" id="3050608at2759"/>
<evidence type="ECO:0000256" key="1">
    <source>
        <dbReference type="SAM" id="MobiDB-lite"/>
    </source>
</evidence>
<gene>
    <name evidence="2" type="ORF">CERSUDRAFT_95574</name>
</gene>
<feature type="region of interest" description="Disordered" evidence="1">
    <location>
        <begin position="1"/>
        <end position="78"/>
    </location>
</feature>
<dbReference type="EMBL" id="KB445798">
    <property type="protein sequence ID" value="EMD36230.1"/>
    <property type="molecule type" value="Genomic_DNA"/>
</dbReference>
<dbReference type="HOGENOM" id="CLU_162808_0_0_1"/>
<protein>
    <submittedName>
        <fullName evidence="2">Uncharacterized protein</fullName>
    </submittedName>
</protein>
<feature type="compositionally biased region" description="Low complexity" evidence="1">
    <location>
        <begin position="1"/>
        <end position="28"/>
    </location>
</feature>
<dbReference type="Proteomes" id="UP000016930">
    <property type="component" value="Unassembled WGS sequence"/>
</dbReference>
<keyword evidence="3" id="KW-1185">Reference proteome</keyword>
<dbReference type="AlphaFoldDB" id="M2QVV5"/>
<accession>M2QVV5</accession>
<reference evidence="2 3" key="1">
    <citation type="journal article" date="2012" name="Proc. Natl. Acad. Sci. U.S.A.">
        <title>Comparative genomics of Ceriporiopsis subvermispora and Phanerochaete chrysosporium provide insight into selective ligninolysis.</title>
        <authorList>
            <person name="Fernandez-Fueyo E."/>
            <person name="Ruiz-Duenas F.J."/>
            <person name="Ferreira P."/>
            <person name="Floudas D."/>
            <person name="Hibbett D.S."/>
            <person name="Canessa P."/>
            <person name="Larrondo L.F."/>
            <person name="James T.Y."/>
            <person name="Seelenfreund D."/>
            <person name="Lobos S."/>
            <person name="Polanco R."/>
            <person name="Tello M."/>
            <person name="Honda Y."/>
            <person name="Watanabe T."/>
            <person name="Watanabe T."/>
            <person name="Ryu J.S."/>
            <person name="Kubicek C.P."/>
            <person name="Schmoll M."/>
            <person name="Gaskell J."/>
            <person name="Hammel K.E."/>
            <person name="St John F.J."/>
            <person name="Vanden Wymelenberg A."/>
            <person name="Sabat G."/>
            <person name="Splinter BonDurant S."/>
            <person name="Syed K."/>
            <person name="Yadav J.S."/>
            <person name="Doddapaneni H."/>
            <person name="Subramanian V."/>
            <person name="Lavin J.L."/>
            <person name="Oguiza J.A."/>
            <person name="Perez G."/>
            <person name="Pisabarro A.G."/>
            <person name="Ramirez L."/>
            <person name="Santoyo F."/>
            <person name="Master E."/>
            <person name="Coutinho P.M."/>
            <person name="Henrissat B."/>
            <person name="Lombard V."/>
            <person name="Magnuson J.K."/>
            <person name="Kuees U."/>
            <person name="Hori C."/>
            <person name="Igarashi K."/>
            <person name="Samejima M."/>
            <person name="Held B.W."/>
            <person name="Barry K.W."/>
            <person name="LaButti K.M."/>
            <person name="Lapidus A."/>
            <person name="Lindquist E.A."/>
            <person name="Lucas S.M."/>
            <person name="Riley R."/>
            <person name="Salamov A.A."/>
            <person name="Hoffmeister D."/>
            <person name="Schwenk D."/>
            <person name="Hadar Y."/>
            <person name="Yarden O."/>
            <person name="de Vries R.P."/>
            <person name="Wiebenga A."/>
            <person name="Stenlid J."/>
            <person name="Eastwood D."/>
            <person name="Grigoriev I.V."/>
            <person name="Berka R.M."/>
            <person name="Blanchette R.A."/>
            <person name="Kersten P."/>
            <person name="Martinez A.T."/>
            <person name="Vicuna R."/>
            <person name="Cullen D."/>
        </authorList>
    </citation>
    <scope>NUCLEOTIDE SEQUENCE [LARGE SCALE GENOMIC DNA]</scope>
    <source>
        <strain evidence="2 3">B</strain>
    </source>
</reference>
<evidence type="ECO:0000313" key="2">
    <source>
        <dbReference type="EMBL" id="EMD36230.1"/>
    </source>
</evidence>
<proteinExistence type="predicted"/>
<name>M2QVV5_CERS8</name>
<evidence type="ECO:0000313" key="3">
    <source>
        <dbReference type="Proteomes" id="UP000016930"/>
    </source>
</evidence>
<feature type="compositionally biased region" description="Basic and acidic residues" evidence="1">
    <location>
        <begin position="57"/>
        <end position="72"/>
    </location>
</feature>